<dbReference type="EMBL" id="JAUSXB010000001">
    <property type="protein sequence ID" value="MDQ0673078.1"/>
    <property type="molecule type" value="Genomic_DNA"/>
</dbReference>
<dbReference type="Gene3D" id="2.30.30.440">
    <property type="entry name" value="Domain of unknown function DUF1918"/>
    <property type="match status" value="1"/>
</dbReference>
<dbReference type="Pfam" id="PF08940">
    <property type="entry name" value="DUF1918"/>
    <property type="match status" value="1"/>
</dbReference>
<keyword evidence="3" id="KW-1185">Reference proteome</keyword>
<dbReference type="Proteomes" id="UP001236806">
    <property type="component" value="Unassembled WGS sequence"/>
</dbReference>
<evidence type="ECO:0000313" key="2">
    <source>
        <dbReference type="EMBL" id="MDQ0673078.1"/>
    </source>
</evidence>
<comment type="caution">
    <text evidence="2">The sequence shown here is derived from an EMBL/GenBank/DDBJ whole genome shotgun (WGS) entry which is preliminary data.</text>
</comment>
<evidence type="ECO:0000313" key="3">
    <source>
        <dbReference type="Proteomes" id="UP001236806"/>
    </source>
</evidence>
<name>A0ABU0PGJ1_9MICC</name>
<accession>A0ABU0PGJ1</accession>
<organism evidence="2 3">
    <name type="scientific">Pseudarthrobacter siccitolerans</name>
    <dbReference type="NCBI Taxonomy" id="861266"/>
    <lineage>
        <taxon>Bacteria</taxon>
        <taxon>Bacillati</taxon>
        <taxon>Actinomycetota</taxon>
        <taxon>Actinomycetes</taxon>
        <taxon>Micrococcales</taxon>
        <taxon>Micrococcaceae</taxon>
        <taxon>Pseudarthrobacter</taxon>
    </lineage>
</organism>
<reference evidence="2 3" key="1">
    <citation type="submission" date="2023-07" db="EMBL/GenBank/DDBJ databases">
        <title>Comparative genomics of wheat-associated soil bacteria to identify genetic determinants of phenazine resistance.</title>
        <authorList>
            <person name="Mouncey N."/>
        </authorList>
    </citation>
    <scope>NUCLEOTIDE SEQUENCE [LARGE SCALE GENOMIC DNA]</scope>
    <source>
        <strain evidence="2 3">W1I3</strain>
    </source>
</reference>
<dbReference type="InterPro" id="IPR015035">
    <property type="entry name" value="DUF1918"/>
</dbReference>
<dbReference type="SUPFAM" id="SSF50118">
    <property type="entry name" value="Cell growth inhibitor/plasmid maintenance toxic component"/>
    <property type="match status" value="1"/>
</dbReference>
<feature type="domain" description="DUF1918" evidence="1">
    <location>
        <begin position="24"/>
        <end position="80"/>
    </location>
</feature>
<sequence>MPALFLPFPLRAGSRNLGLEVIAMEAAQGDRIIVHGRNVGSTDRHGVILEVRGQGGTPPYLVRFDDGHETVMYPGGDFAVEHHNGH</sequence>
<protein>
    <recommendedName>
        <fullName evidence="1">DUF1918 domain-containing protein</fullName>
    </recommendedName>
</protein>
<proteinExistence type="predicted"/>
<gene>
    <name evidence="2" type="ORF">QFZ36_000639</name>
</gene>
<evidence type="ECO:0000259" key="1">
    <source>
        <dbReference type="Pfam" id="PF08940"/>
    </source>
</evidence>